<feature type="compositionally biased region" description="Basic and acidic residues" evidence="1">
    <location>
        <begin position="44"/>
        <end position="61"/>
    </location>
</feature>
<gene>
    <name evidence="2" type="ordered locus">Os07g0536400</name>
    <name evidence="3" type="ordered locus">Os08g0165300</name>
    <name evidence="2" type="ORF">OSNPB_070536400</name>
    <name evidence="3" type="ORF">OSNPB_080165300</name>
</gene>
<reference evidence="2 4" key="3">
    <citation type="journal article" date="2013" name="Rice">
        <title>Improvement of the Oryza sativa Nipponbare reference genome using next generation sequence and optical map data.</title>
        <authorList>
            <person name="Kawahara Y."/>
            <person name="de la Bastide M."/>
            <person name="Hamilton J.P."/>
            <person name="Kanamori H."/>
            <person name="McCombie W.R."/>
            <person name="Ouyang S."/>
            <person name="Schwartz D.C."/>
            <person name="Tanaka T."/>
            <person name="Wu J."/>
            <person name="Zhou S."/>
            <person name="Childs K.L."/>
            <person name="Davidson R.M."/>
            <person name="Lin H."/>
            <person name="Quesada-Ocampo L."/>
            <person name="Vaillancourt B."/>
            <person name="Sakai H."/>
            <person name="Lee S.S."/>
            <person name="Kim J."/>
            <person name="Numa H."/>
            <person name="Itoh T."/>
            <person name="Buell C.R."/>
            <person name="Matsumoto T."/>
        </authorList>
    </citation>
    <scope>NUCLEOTIDE SEQUENCE [LARGE SCALE GENOMIC DNA]</scope>
    <source>
        <strain evidence="4">cv. Nipponbare</strain>
    </source>
</reference>
<accession>A0A0P0X740</accession>
<organism evidence="2 4">
    <name type="scientific">Oryza sativa subsp. japonica</name>
    <name type="common">Rice</name>
    <dbReference type="NCBI Taxonomy" id="39947"/>
    <lineage>
        <taxon>Eukaryota</taxon>
        <taxon>Viridiplantae</taxon>
        <taxon>Streptophyta</taxon>
        <taxon>Embryophyta</taxon>
        <taxon>Tracheophyta</taxon>
        <taxon>Spermatophyta</taxon>
        <taxon>Magnoliopsida</taxon>
        <taxon>Liliopsida</taxon>
        <taxon>Poales</taxon>
        <taxon>Poaceae</taxon>
        <taxon>BOP clade</taxon>
        <taxon>Oryzoideae</taxon>
        <taxon>Oryzeae</taxon>
        <taxon>Oryzinae</taxon>
        <taxon>Oryza</taxon>
        <taxon>Oryza sativa</taxon>
    </lineage>
</organism>
<keyword evidence="4" id="KW-1185">Reference proteome</keyword>
<dbReference type="Gramene" id="Os08t0165300-01">
    <property type="protein sequence ID" value="Os08t0165300-01"/>
    <property type="gene ID" value="Os08g0165300"/>
</dbReference>
<reference evidence="2" key="4">
    <citation type="submission" date="2015-10" db="EMBL/GenBank/DDBJ databases">
        <authorList>
            <person name="Sakai H."/>
            <person name="Kawahara Y."/>
            <person name="Matsumoto T."/>
            <person name="Buell C.R."/>
            <person name="Itoh T."/>
        </authorList>
    </citation>
    <scope>NUCLEOTIDE SEQUENCE</scope>
</reference>
<evidence type="ECO:0000313" key="3">
    <source>
        <dbReference type="EMBL" id="BAT03979.1"/>
    </source>
</evidence>
<dbReference type="Proteomes" id="UP000059680">
    <property type="component" value="Chromosome 8"/>
</dbReference>
<proteinExistence type="predicted"/>
<protein>
    <submittedName>
        <fullName evidence="2">Os07g0536400 protein</fullName>
    </submittedName>
    <submittedName>
        <fullName evidence="3">Os08g0165300 protein</fullName>
    </submittedName>
</protein>
<dbReference type="EMBL" id="AP014964">
    <property type="protein sequence ID" value="BAT03979.1"/>
    <property type="molecule type" value="Genomic_DNA"/>
</dbReference>
<feature type="non-terminal residue" evidence="2">
    <location>
        <position position="1"/>
    </location>
</feature>
<reference evidence="4" key="1">
    <citation type="journal article" date="2005" name="Nature">
        <title>The map-based sequence of the rice genome.</title>
        <authorList>
            <consortium name="International rice genome sequencing project (IRGSP)"/>
            <person name="Matsumoto T."/>
            <person name="Wu J."/>
            <person name="Kanamori H."/>
            <person name="Katayose Y."/>
            <person name="Fujisawa M."/>
            <person name="Namiki N."/>
            <person name="Mizuno H."/>
            <person name="Yamamoto K."/>
            <person name="Antonio B.A."/>
            <person name="Baba T."/>
            <person name="Sakata K."/>
            <person name="Nagamura Y."/>
            <person name="Aoki H."/>
            <person name="Arikawa K."/>
            <person name="Arita K."/>
            <person name="Bito T."/>
            <person name="Chiden Y."/>
            <person name="Fujitsuka N."/>
            <person name="Fukunaka R."/>
            <person name="Hamada M."/>
            <person name="Harada C."/>
            <person name="Hayashi A."/>
            <person name="Hijishita S."/>
            <person name="Honda M."/>
            <person name="Hosokawa S."/>
            <person name="Ichikawa Y."/>
            <person name="Idonuma A."/>
            <person name="Iijima M."/>
            <person name="Ikeda M."/>
            <person name="Ikeno M."/>
            <person name="Ito K."/>
            <person name="Ito S."/>
            <person name="Ito T."/>
            <person name="Ito Y."/>
            <person name="Ito Y."/>
            <person name="Iwabuchi A."/>
            <person name="Kamiya K."/>
            <person name="Karasawa W."/>
            <person name="Kurita K."/>
            <person name="Katagiri S."/>
            <person name="Kikuta A."/>
            <person name="Kobayashi H."/>
            <person name="Kobayashi N."/>
            <person name="Machita K."/>
            <person name="Maehara T."/>
            <person name="Masukawa M."/>
            <person name="Mizubayashi T."/>
            <person name="Mukai Y."/>
            <person name="Nagasaki H."/>
            <person name="Nagata Y."/>
            <person name="Naito S."/>
            <person name="Nakashima M."/>
            <person name="Nakama Y."/>
            <person name="Nakamichi Y."/>
            <person name="Nakamura M."/>
            <person name="Meguro A."/>
            <person name="Negishi M."/>
            <person name="Ohta I."/>
            <person name="Ohta T."/>
            <person name="Okamoto M."/>
            <person name="Ono N."/>
            <person name="Saji S."/>
            <person name="Sakaguchi M."/>
            <person name="Sakai K."/>
            <person name="Shibata M."/>
            <person name="Shimokawa T."/>
            <person name="Song J."/>
            <person name="Takazaki Y."/>
            <person name="Terasawa K."/>
            <person name="Tsugane M."/>
            <person name="Tsuji K."/>
            <person name="Ueda S."/>
            <person name="Waki K."/>
            <person name="Yamagata H."/>
            <person name="Yamamoto M."/>
            <person name="Yamamoto S."/>
            <person name="Yamane H."/>
            <person name="Yoshiki S."/>
            <person name="Yoshihara R."/>
            <person name="Yukawa K."/>
            <person name="Zhong H."/>
            <person name="Yano M."/>
            <person name="Yuan Q."/>
            <person name="Ouyang S."/>
            <person name="Liu J."/>
            <person name="Jones K.M."/>
            <person name="Gansberger K."/>
            <person name="Moffat K."/>
            <person name="Hill J."/>
            <person name="Bera J."/>
            <person name="Fadrosh D."/>
            <person name="Jin S."/>
            <person name="Johri S."/>
            <person name="Kim M."/>
            <person name="Overton L."/>
            <person name="Reardon M."/>
            <person name="Tsitrin T."/>
            <person name="Vuong H."/>
            <person name="Weaver B."/>
            <person name="Ciecko A."/>
            <person name="Tallon L."/>
            <person name="Jackson J."/>
            <person name="Pai G."/>
            <person name="Aken S.V."/>
            <person name="Utterback T."/>
            <person name="Reidmuller S."/>
            <person name="Feldblyum T."/>
            <person name="Hsiao J."/>
            <person name="Zismann V."/>
            <person name="Iobst S."/>
            <person name="de Vazeille A.R."/>
            <person name="Buell C.R."/>
            <person name="Ying K."/>
            <person name="Li Y."/>
            <person name="Lu T."/>
            <person name="Huang Y."/>
            <person name="Zhao Q."/>
            <person name="Feng Q."/>
            <person name="Zhang L."/>
            <person name="Zhu J."/>
            <person name="Weng Q."/>
            <person name="Mu J."/>
            <person name="Lu Y."/>
            <person name="Fan D."/>
            <person name="Liu Y."/>
            <person name="Guan J."/>
            <person name="Zhang Y."/>
            <person name="Yu S."/>
            <person name="Liu X."/>
            <person name="Zhang Y."/>
            <person name="Hong G."/>
            <person name="Han B."/>
            <person name="Choisne N."/>
            <person name="Demange N."/>
            <person name="Orjeda G."/>
            <person name="Samain S."/>
            <person name="Cattolico L."/>
            <person name="Pelletier E."/>
            <person name="Couloux A."/>
            <person name="Segurens B."/>
            <person name="Wincker P."/>
            <person name="D'Hont A."/>
            <person name="Scarpelli C."/>
            <person name="Weissenbach J."/>
            <person name="Salanoubat M."/>
            <person name="Quetier F."/>
            <person name="Yu Y."/>
            <person name="Kim H.R."/>
            <person name="Rambo T."/>
            <person name="Currie J."/>
            <person name="Collura K."/>
            <person name="Luo M."/>
            <person name="Yang T."/>
            <person name="Ammiraju J.S.S."/>
            <person name="Engler F."/>
            <person name="Soderlund C."/>
            <person name="Wing R.A."/>
            <person name="Palmer L.E."/>
            <person name="de la Bastide M."/>
            <person name="Spiegel L."/>
            <person name="Nascimento L."/>
            <person name="Zutavern T."/>
            <person name="O'Shaughnessy A."/>
            <person name="Dike S."/>
            <person name="Dedhia N."/>
            <person name="Preston R."/>
            <person name="Balija V."/>
            <person name="McCombie W.R."/>
            <person name="Chow T."/>
            <person name="Chen H."/>
            <person name="Chung M."/>
            <person name="Chen C."/>
            <person name="Shaw J."/>
            <person name="Wu H."/>
            <person name="Hsiao K."/>
            <person name="Chao Y."/>
            <person name="Chu M."/>
            <person name="Cheng C."/>
            <person name="Hour A."/>
            <person name="Lee P."/>
            <person name="Lin S."/>
            <person name="Lin Y."/>
            <person name="Liou J."/>
            <person name="Liu S."/>
            <person name="Hsing Y."/>
            <person name="Raghuvanshi S."/>
            <person name="Mohanty A."/>
            <person name="Bharti A.K."/>
            <person name="Gaur A."/>
            <person name="Gupta V."/>
            <person name="Kumar D."/>
            <person name="Ravi V."/>
            <person name="Vij S."/>
            <person name="Kapur A."/>
            <person name="Khurana P."/>
            <person name="Khurana P."/>
            <person name="Khurana J.P."/>
            <person name="Tyagi A.K."/>
            <person name="Gaikwad K."/>
            <person name="Singh A."/>
            <person name="Dalal V."/>
            <person name="Srivastava S."/>
            <person name="Dixit A."/>
            <person name="Pal A.K."/>
            <person name="Ghazi I.A."/>
            <person name="Yadav M."/>
            <person name="Pandit A."/>
            <person name="Bhargava A."/>
            <person name="Sureshbabu K."/>
            <person name="Batra K."/>
            <person name="Sharma T.R."/>
            <person name="Mohapatra T."/>
            <person name="Singh N.K."/>
            <person name="Messing J."/>
            <person name="Nelson A.B."/>
            <person name="Fuks G."/>
            <person name="Kavchok S."/>
            <person name="Keizer G."/>
            <person name="Linton E."/>
            <person name="Llaca V."/>
            <person name="Song R."/>
            <person name="Tanyolac B."/>
            <person name="Young S."/>
            <person name="Ho-Il K."/>
            <person name="Hahn J.H."/>
            <person name="Sangsakoo G."/>
            <person name="Vanavichit A."/>
            <person name="de Mattos Luiz.A.T."/>
            <person name="Zimmer P.D."/>
            <person name="Malone G."/>
            <person name="Dellagostin O."/>
            <person name="de Oliveira A.C."/>
            <person name="Bevan M."/>
            <person name="Bancroft I."/>
            <person name="Minx P."/>
            <person name="Cordum H."/>
            <person name="Wilson R."/>
            <person name="Cheng Z."/>
            <person name="Jin W."/>
            <person name="Jiang J."/>
            <person name="Leong S.A."/>
            <person name="Iwama H."/>
            <person name="Gojobori T."/>
            <person name="Itoh T."/>
            <person name="Niimura Y."/>
            <person name="Fujii Y."/>
            <person name="Habara T."/>
            <person name="Sakai H."/>
            <person name="Sato Y."/>
            <person name="Wilson G."/>
            <person name="Kumar K."/>
            <person name="McCouch S."/>
            <person name="Juretic N."/>
            <person name="Hoen D."/>
            <person name="Wright S."/>
            <person name="Bruskiewich R."/>
            <person name="Bureau T."/>
            <person name="Miyao A."/>
            <person name="Hirochika H."/>
            <person name="Nishikawa T."/>
            <person name="Kadowaki K."/>
            <person name="Sugiura M."/>
            <person name="Burr B."/>
            <person name="Sasaki T."/>
        </authorList>
    </citation>
    <scope>NUCLEOTIDE SEQUENCE [LARGE SCALE GENOMIC DNA]</scope>
    <source>
        <strain evidence="4">cv. Nipponbare</strain>
    </source>
</reference>
<sequence length="61" mass="6645">ARARRRSARKGRLGMCLSSVAATSPLLHGHRSPAQLHRCSLSGRKKDRERKGRGDGGRSGH</sequence>
<reference evidence="2" key="2">
    <citation type="journal article" date="2013" name="Plant Cell Physiol.">
        <title>Rice Annotation Project Database (RAP-DB): an integrative and interactive database for rice genomics.</title>
        <authorList>
            <person name="Sakai H."/>
            <person name="Lee S.S."/>
            <person name="Tanaka T."/>
            <person name="Numa H."/>
            <person name="Kim J."/>
            <person name="Kawahara Y."/>
            <person name="Wakimoto H."/>
            <person name="Yang C.C."/>
            <person name="Iwamoto M."/>
            <person name="Abe T."/>
            <person name="Yamada Y."/>
            <person name="Muto A."/>
            <person name="Inokuchi H."/>
            <person name="Ikemura T."/>
            <person name="Matsumoto T."/>
            <person name="Sasaki T."/>
            <person name="Itoh T."/>
        </authorList>
    </citation>
    <scope>NUCLEOTIDE SEQUENCE</scope>
</reference>
<dbReference type="Proteomes" id="UP000059680">
    <property type="component" value="Chromosome 7"/>
</dbReference>
<feature type="region of interest" description="Disordered" evidence="1">
    <location>
        <begin position="27"/>
        <end position="61"/>
    </location>
</feature>
<dbReference type="PaxDb" id="39947-A0A0P0X740"/>
<dbReference type="InParanoid" id="A0A0P0X740"/>
<evidence type="ECO:0000313" key="4">
    <source>
        <dbReference type="Proteomes" id="UP000059680"/>
    </source>
</evidence>
<dbReference type="Gramene" id="Os07t0536400-00">
    <property type="protein sequence ID" value="Os07t0536400-00"/>
    <property type="gene ID" value="Os07g0536400"/>
</dbReference>
<evidence type="ECO:0000313" key="2">
    <source>
        <dbReference type="EMBL" id="BAT01921.1"/>
    </source>
</evidence>
<evidence type="ECO:0000256" key="1">
    <source>
        <dbReference type="SAM" id="MobiDB-lite"/>
    </source>
</evidence>
<dbReference type="AlphaFoldDB" id="A0A0P0X740"/>
<name>A0A0P0X740_ORYSJ</name>
<dbReference type="EMBL" id="AP014963">
    <property type="protein sequence ID" value="BAT01921.1"/>
    <property type="molecule type" value="Genomic_DNA"/>
</dbReference>